<name>A0AAV5AQQ7_9AGAM</name>
<dbReference type="Gene3D" id="3.40.50.1820">
    <property type="entry name" value="alpha/beta hydrolase"/>
    <property type="match status" value="1"/>
</dbReference>
<keyword evidence="4" id="KW-1185">Reference proteome</keyword>
<evidence type="ECO:0000313" key="3">
    <source>
        <dbReference type="EMBL" id="GJJ14200.1"/>
    </source>
</evidence>
<proteinExistence type="predicted"/>
<dbReference type="Pfam" id="PF20434">
    <property type="entry name" value="BD-FAE"/>
    <property type="match status" value="1"/>
</dbReference>
<dbReference type="InterPro" id="IPR050300">
    <property type="entry name" value="GDXG_lipolytic_enzyme"/>
</dbReference>
<dbReference type="SUPFAM" id="SSF53474">
    <property type="entry name" value="alpha/beta-Hydrolases"/>
    <property type="match status" value="1"/>
</dbReference>
<evidence type="ECO:0000256" key="1">
    <source>
        <dbReference type="ARBA" id="ARBA00022801"/>
    </source>
</evidence>
<organism evidence="3 4">
    <name type="scientific">Clathrus columnatus</name>
    <dbReference type="NCBI Taxonomy" id="1419009"/>
    <lineage>
        <taxon>Eukaryota</taxon>
        <taxon>Fungi</taxon>
        <taxon>Dikarya</taxon>
        <taxon>Basidiomycota</taxon>
        <taxon>Agaricomycotina</taxon>
        <taxon>Agaricomycetes</taxon>
        <taxon>Phallomycetidae</taxon>
        <taxon>Phallales</taxon>
        <taxon>Clathraceae</taxon>
        <taxon>Clathrus</taxon>
    </lineage>
</organism>
<dbReference type="AlphaFoldDB" id="A0AAV5AQQ7"/>
<evidence type="ECO:0000259" key="2">
    <source>
        <dbReference type="Pfam" id="PF20434"/>
    </source>
</evidence>
<comment type="caution">
    <text evidence="3">The sequence shown here is derived from an EMBL/GenBank/DDBJ whole genome shotgun (WGS) entry which is preliminary data.</text>
</comment>
<dbReference type="InterPro" id="IPR049492">
    <property type="entry name" value="BD-FAE-like_dom"/>
</dbReference>
<dbReference type="EMBL" id="BPWL01000009">
    <property type="protein sequence ID" value="GJJ14200.1"/>
    <property type="molecule type" value="Genomic_DNA"/>
</dbReference>
<dbReference type="InterPro" id="IPR029058">
    <property type="entry name" value="AB_hydrolase_fold"/>
</dbReference>
<dbReference type="PANTHER" id="PTHR48081">
    <property type="entry name" value="AB HYDROLASE SUPERFAMILY PROTEIN C4A8.06C"/>
    <property type="match status" value="1"/>
</dbReference>
<protein>
    <recommendedName>
        <fullName evidence="2">BD-FAE-like domain-containing protein</fullName>
    </recommendedName>
</protein>
<dbReference type="Proteomes" id="UP001050691">
    <property type="component" value="Unassembled WGS sequence"/>
</dbReference>
<gene>
    <name evidence="3" type="ORF">Clacol_008462</name>
</gene>
<feature type="domain" description="BD-FAE-like" evidence="2">
    <location>
        <begin position="53"/>
        <end position="152"/>
    </location>
</feature>
<accession>A0AAV5AQQ7</accession>
<evidence type="ECO:0000313" key="4">
    <source>
        <dbReference type="Proteomes" id="UP001050691"/>
    </source>
</evidence>
<sequence length="290" mass="32167">METLAKLTEKEDVMATVEPTRKIFEPLLSARQTEIAQTSKRTFQYGSHTLQQLDIYYPSHVQKAPIMFFVHGGGFVAGSKNHIGNIGAFYAKRGIITVLIDYRLAPEVQYPGASEDIRDAVSFVLSSPDVGLTEEMIDKNQVYIQGQSAGGAHTLNFFFEEKLLERQKNQFTCAGTIIIAAAYEGGSYFPMYFGSDPATAEARTPLGLLKVKTSDKAKALLPAKILLLLAENEPTPLVHWDANFRQALQEKGIDFHWEIMKGHNHVSPECALYSGEGEEFGESIVKFIKG</sequence>
<reference evidence="3" key="1">
    <citation type="submission" date="2021-10" db="EMBL/GenBank/DDBJ databases">
        <title>De novo Genome Assembly of Clathrus columnatus (Basidiomycota, Fungi) Using Illumina and Nanopore Sequence Data.</title>
        <authorList>
            <person name="Ogiso-Tanaka E."/>
            <person name="Itagaki H."/>
            <person name="Hosoya T."/>
            <person name="Hosaka K."/>
        </authorList>
    </citation>
    <scope>NUCLEOTIDE SEQUENCE</scope>
    <source>
        <strain evidence="3">MO-923</strain>
    </source>
</reference>
<keyword evidence="1" id="KW-0378">Hydrolase</keyword>
<dbReference type="GO" id="GO:0016787">
    <property type="term" value="F:hydrolase activity"/>
    <property type="evidence" value="ECO:0007669"/>
    <property type="project" value="UniProtKB-KW"/>
</dbReference>